<dbReference type="InterPro" id="IPR007791">
    <property type="entry name" value="DjlA_N"/>
</dbReference>
<proteinExistence type="predicted"/>
<name>A0A3D9HER2_9PROT</name>
<dbReference type="OrthoDB" id="5402150at2"/>
<dbReference type="InterPro" id="IPR029024">
    <property type="entry name" value="TerB-like"/>
</dbReference>
<dbReference type="Proteomes" id="UP000256845">
    <property type="component" value="Unassembled WGS sequence"/>
</dbReference>
<organism evidence="2 3">
    <name type="scientific">Aestuariispira insulae</name>
    <dbReference type="NCBI Taxonomy" id="1461337"/>
    <lineage>
        <taxon>Bacteria</taxon>
        <taxon>Pseudomonadati</taxon>
        <taxon>Pseudomonadota</taxon>
        <taxon>Alphaproteobacteria</taxon>
        <taxon>Rhodospirillales</taxon>
        <taxon>Kiloniellaceae</taxon>
        <taxon>Aestuariispira</taxon>
    </lineage>
</organism>
<gene>
    <name evidence="2" type="ORF">DFP90_10995</name>
</gene>
<comment type="caution">
    <text evidence="2">The sequence shown here is derived from an EMBL/GenBank/DDBJ whole genome shotgun (WGS) entry which is preliminary data.</text>
</comment>
<evidence type="ECO:0000313" key="2">
    <source>
        <dbReference type="EMBL" id="RED47731.1"/>
    </source>
</evidence>
<dbReference type="Gene3D" id="1.10.3680.10">
    <property type="entry name" value="TerB-like"/>
    <property type="match status" value="1"/>
</dbReference>
<dbReference type="CDD" id="cd07313">
    <property type="entry name" value="terB_like_2"/>
    <property type="match status" value="1"/>
</dbReference>
<dbReference type="AlphaFoldDB" id="A0A3D9HER2"/>
<dbReference type="Pfam" id="PF05099">
    <property type="entry name" value="TerB"/>
    <property type="match status" value="1"/>
</dbReference>
<feature type="domain" description="Co-chaperone DjlA N-terminal" evidence="1">
    <location>
        <begin position="29"/>
        <end position="144"/>
    </location>
</feature>
<keyword evidence="3" id="KW-1185">Reference proteome</keyword>
<dbReference type="EMBL" id="QRDW01000009">
    <property type="protein sequence ID" value="RED47731.1"/>
    <property type="molecule type" value="Genomic_DNA"/>
</dbReference>
<sequence length="164" mass="18749">MWSKVRDFLFEKAGEPEPDRNKHTLDELHIAAAALMVEAAMLDGNFDEQEKSAIVHVCKRHFNIDCDTARKLVEEAQKQQKDAVDIHNFISKFAPHFDHAERLKIMEMMWEVVYADGELHSYEANLMRRVCGLLGVKDQENGDLRKQVLARIEAGNNSLQTASV</sequence>
<dbReference type="SUPFAM" id="SSF158682">
    <property type="entry name" value="TerB-like"/>
    <property type="match status" value="1"/>
</dbReference>
<dbReference type="RefSeq" id="WP_115937881.1">
    <property type="nucleotide sequence ID" value="NZ_QRDW01000009.1"/>
</dbReference>
<accession>A0A3D9HER2</accession>
<protein>
    <submittedName>
        <fullName evidence="2">Putative tellurite resistance protein B-like protein</fullName>
    </submittedName>
</protein>
<evidence type="ECO:0000313" key="3">
    <source>
        <dbReference type="Proteomes" id="UP000256845"/>
    </source>
</evidence>
<evidence type="ECO:0000259" key="1">
    <source>
        <dbReference type="Pfam" id="PF05099"/>
    </source>
</evidence>
<reference evidence="2 3" key="1">
    <citation type="submission" date="2018-07" db="EMBL/GenBank/DDBJ databases">
        <title>Genomic Encyclopedia of Type Strains, Phase III (KMG-III): the genomes of soil and plant-associated and newly described type strains.</title>
        <authorList>
            <person name="Whitman W."/>
        </authorList>
    </citation>
    <scope>NUCLEOTIDE SEQUENCE [LARGE SCALE GENOMIC DNA]</scope>
    <source>
        <strain evidence="2 3">CECT 8488</strain>
    </source>
</reference>